<reference evidence="2 3" key="1">
    <citation type="submission" date="2016-05" db="EMBL/GenBank/DDBJ databases">
        <title>Draft Genome Sequence of Algibacter sp. Strain SK-16 Isolated from the Surface Water of Aburatsubo Inlet.</title>
        <authorList>
            <person name="Wong S.-K."/>
            <person name="Yoshizawa S."/>
            <person name="Nakajima Y."/>
            <person name="Ogura Y."/>
            <person name="Tetsuya H."/>
            <person name="Hamasaki K."/>
        </authorList>
    </citation>
    <scope>NUCLEOTIDE SEQUENCE [LARGE SCALE GENOMIC DNA]</scope>
    <source>
        <strain evidence="2 3">SK-16</strain>
    </source>
</reference>
<evidence type="ECO:0000313" key="3">
    <source>
        <dbReference type="Proteomes" id="UP000095713"/>
    </source>
</evidence>
<organism evidence="2 3">
    <name type="scientific">Flavivirga aquatica</name>
    <dbReference type="NCBI Taxonomy" id="1849968"/>
    <lineage>
        <taxon>Bacteria</taxon>
        <taxon>Pseudomonadati</taxon>
        <taxon>Bacteroidota</taxon>
        <taxon>Flavobacteriia</taxon>
        <taxon>Flavobacteriales</taxon>
        <taxon>Flavobacteriaceae</taxon>
        <taxon>Flavivirga</taxon>
    </lineage>
</organism>
<dbReference type="Proteomes" id="UP000095713">
    <property type="component" value="Unassembled WGS sequence"/>
</dbReference>
<proteinExistence type="predicted"/>
<evidence type="ECO:0008006" key="4">
    <source>
        <dbReference type="Google" id="ProtNLM"/>
    </source>
</evidence>
<accession>A0A1E5T9N2</accession>
<dbReference type="RefSeq" id="WP_069830507.1">
    <property type="nucleotide sequence ID" value="NZ_MDJD01000043.1"/>
</dbReference>
<gene>
    <name evidence="2" type="ORF">A8C32_16470</name>
</gene>
<name>A0A1E5T9N2_9FLAO</name>
<sequence>MKNIRTSKISKVIACYLAIQLVLTTVQPSNLFALTGGPSQPEFNSFTPIGTSDMVNLSTGDFNYNIPIMDVGGYPLNLAYDSGITMDQEASWVGLGWNLNIGQIARSVRGIPDDFKGDKMIYEKDLKDNLTIGVMGQLNLALIGKDTPKGEASGGGGDDKLKIKPSIGIGSSVEYNNYTGIKSSFSLGANVQMGEHVKVGVNLTSTNTEGVSISPSISYGNKLKDIDGFSRQLSTSVGVSYNTRQGLSAVSLSSSLRHSKKNTAKTANTKKEENRSNGGVGTYISFASPTYTPTKRAAMTNKSFKFSAAFGVEIYTLEPQLQLTGYGTKQAITEPLQIHKSYGYNNTHLATLLDIIDFNREKERSVSMNTNILPITNYTYDLYAIQGQGIGGQFRPYRSQVGYVFDKQIVDNGTGGSLGLEFGPGNLIHGGIDVKINTSHSSTGAWHSNNIAKQLNFEEALTNNNIDYEPVYYKAIGELNVDEESLGFLNNQLAGERPISLGLGGSSYNRSTVPNRYFSKGLSDTSTPAQSFINNKIKRNHRESRNQAIQQISVKEAKYDPFVVYRGEEPQLQGNANVKRPIDHHIAGIKVTQPQGGTYIYGQAVYNLKKVEATVDVSGIGNISNEDYENGLITCNNRNGKSNSRSDKYIDRVTTPSYAHSYLLTGVVSSDYEDLTEDGLTDDDLGAYTKFSYTKATPENAPYKWRVPYGNNKLTYNRGFNALEGDQKGNYIYGEKELVYIEKIETKTHVAFFELEDREDGRGAVSENLGKNQSTAGVTKYIKSITLYSKPEYEADPSTAVPIKKAHFIYDYSLCPGVRNNLKGGGKLTLKKVFFTYANSEMGRYTPYEFNYEGANPSYNIKSYDIWGNYKPFTTEANPNYSVTGSLTAPEFPYVSQRDREAQDLNASSWTLTSINLPSGGKIEMDYESDSYGYVQDKKAMRLFNVVGVGNESDVNVSSNLENAIGNDRLYSRSGDAKYLIIELDEQDKNQDITPENFQKKYIGEYIEKSIQFKFLLNMTDDVNESDYVSGYLEIDKNRSIYTSNNYAAIPMAFRDIEGIKDVNPISRSGWYFGRRYMNRIVFGGEEKTGDIISIAKDLVGSMANVIDLFRGPNKTLRAKKIASKFVPHKSWIRLLNPGLEKLGGGIRVKTLRMHDNWEQMTGHDSDNNYKQHYGQHYSYNLKDGVTTSGVATFEPNASKENPLVQPVHDEGERLLAPSEENYVESPIGESFFPSSVVTYSRVTVKSITDQALYEDPNSSKTIRNHASGSVVNTFYTSRDFPTITDNTKIYKRYKRANALGNFLKIKVREHLAASQGFVVVTNNMNGKLKTQEVYPEYRGDFKDIDKHEPISMVKYNYNVDEIDAKKLNNVLETVNSQGEISKRLIGVDYDVVNDFKEYNSSVLTVGNNGNIASFLALVAPVFIPSLFFEASSTENILRIATTTKVIHKRGVLKEKVAYDLGARVSTENLAWDAKTGQVLLTKTANEYDNSYYNFTYPAHWYYKGMGQATKNLGIEGYLEPRDDNEFFSVKAKGDSNFLTGDLPFYPGDMLHTYYGEAVKNEEKDETKYETLWVVEIEGDKVKLMDKGGNIINHECSPFIKGGLVEFKIIRSGYKNTQTASMASVTSQTNPMIDTNNDGKLDKLSNPNSGVVNASAIRYRQYWKPQDQLGLPRLSLNVEEEFIKESEFKEPNVDVATYGFNPYLYNVLGEWRAVDSYAFLTGRTSAVVNKGDTPNLEKDGYFPKFYPFYKLNGNEWELFKIFNWRKASTVTQYSPYGAELENKDALGRYSSALYGYAYTLPTAVASNSEYKETAFEGFEDSNYNNKLNRTSALIDEINYDTNEITYFNRDHFSLNKLTESTKSNGEISKDEAHTGKSSYKITGDKVEVTKGLIATNHTIPNYSCKVSDTEVDVKAIDVQEHSVINNPTSSNSSTIIYPITITGEEGETVPVHVWSKLGVVLSSADFFLIHKKTDGSSSILYSSFAVGFGSGSEFIEDAKETTVILDSQGKADIEVKMFYSLQEFEIQSNIAIDYGVDFLDSLGRERAPSITRRITK</sequence>
<keyword evidence="3" id="KW-1185">Reference proteome</keyword>
<dbReference type="EMBL" id="MDJD01000043">
    <property type="protein sequence ID" value="OEK08048.1"/>
    <property type="molecule type" value="Genomic_DNA"/>
</dbReference>
<dbReference type="OrthoDB" id="9814627at2"/>
<evidence type="ECO:0000256" key="1">
    <source>
        <dbReference type="SAM" id="MobiDB-lite"/>
    </source>
</evidence>
<protein>
    <recommendedName>
        <fullName evidence="4">PA14 domain-containing protein</fullName>
    </recommendedName>
</protein>
<feature type="region of interest" description="Disordered" evidence="1">
    <location>
        <begin position="252"/>
        <end position="279"/>
    </location>
</feature>
<dbReference type="STRING" id="1849968.A8C32_16470"/>
<comment type="caution">
    <text evidence="2">The sequence shown here is derived from an EMBL/GenBank/DDBJ whole genome shotgun (WGS) entry which is preliminary data.</text>
</comment>
<evidence type="ECO:0000313" key="2">
    <source>
        <dbReference type="EMBL" id="OEK08048.1"/>
    </source>
</evidence>